<sequence length="548" mass="63475">MTSREMHDGLWPAVMEFLNQNDLLILAQTSKKLSKVSLQNLYGRIVISKEPVMRSDEWFLDCSANYVSGYRSTKKTPDQNDIFLYDRIKRLTESSHLALVKELVIQEDVFYDRESGLPVLQALIDRLLELDQVEVLDIRDSALFEHNYSKILELTHLRKCRVVNIGDLGKLRSLPRIKSLEISLTHPDFKPRCLSDDVKKSLSDTVVELTVDDLEHSSLRLFQYFHKEGMRLGHVTSLKFNHVHGIHDYNKTMRELTTIFLKDVFDLKKIESLELEGSCEASDCTCFNDFLMDMAPELVSVRSLGLIEKNFVTQGDHNTEEEWDLTINRFILHIPKVSERLKNLTVRHNPPLNGITVDSVEGNYIRRRTLYDNVLPILTNLQTLVGPTFLKSLSAYEILVCDLLWNGCECSFCAKVLPVIDQYIMNHQYYSFPDGSFKDVIPTVFFAYTGDALSRRFITETDWDLKTLATCPVSHVWDLHGYESLQHFKNFDCFFDESVFMALTKCVSHFFNTYMDHLVKFMPNMRTCVLSGVYYSVDEQGKYKSIYD</sequence>
<dbReference type="KEGG" id="lth:KLTH0C04620g"/>
<gene>
    <name evidence="1" type="ordered locus">KLTH0C04620g</name>
</gene>
<dbReference type="OMA" id="LWNGCEC"/>
<dbReference type="GeneID" id="8291292"/>
<dbReference type="FunCoup" id="C5DDX6">
    <property type="interactions" value="141"/>
</dbReference>
<proteinExistence type="predicted"/>
<dbReference type="AlphaFoldDB" id="C5DDX6"/>
<name>C5DDX6_LACTC</name>
<organism evidence="1 2">
    <name type="scientific">Lachancea thermotolerans (strain ATCC 56472 / CBS 6340 / NRRL Y-8284)</name>
    <name type="common">Yeast</name>
    <name type="synonym">Kluyveromyces thermotolerans</name>
    <dbReference type="NCBI Taxonomy" id="559295"/>
    <lineage>
        <taxon>Eukaryota</taxon>
        <taxon>Fungi</taxon>
        <taxon>Dikarya</taxon>
        <taxon>Ascomycota</taxon>
        <taxon>Saccharomycotina</taxon>
        <taxon>Saccharomycetes</taxon>
        <taxon>Saccharomycetales</taxon>
        <taxon>Saccharomycetaceae</taxon>
        <taxon>Lachancea</taxon>
    </lineage>
</organism>
<accession>C5DDX6</accession>
<dbReference type="HOGENOM" id="CLU_446963_0_0_1"/>
<keyword evidence="2" id="KW-1185">Reference proteome</keyword>
<dbReference type="STRING" id="559295.C5DDX6"/>
<dbReference type="eggNOG" id="ENOG502R4NW">
    <property type="taxonomic scope" value="Eukaryota"/>
</dbReference>
<evidence type="ECO:0000313" key="1">
    <source>
        <dbReference type="EMBL" id="CAR21987.1"/>
    </source>
</evidence>
<dbReference type="OrthoDB" id="3976101at2759"/>
<reference evidence="1 2" key="1">
    <citation type="journal article" date="2009" name="Genome Res.">
        <title>Comparative genomics of protoploid Saccharomycetaceae.</title>
        <authorList>
            <consortium name="The Genolevures Consortium"/>
            <person name="Souciet J.-L."/>
            <person name="Dujon B."/>
            <person name="Gaillardin C."/>
            <person name="Johnston M."/>
            <person name="Baret P.V."/>
            <person name="Cliften P."/>
            <person name="Sherman D.J."/>
            <person name="Weissenbach J."/>
            <person name="Westhof E."/>
            <person name="Wincker P."/>
            <person name="Jubin C."/>
            <person name="Poulain J."/>
            <person name="Barbe V."/>
            <person name="Segurens B."/>
            <person name="Artiguenave F."/>
            <person name="Anthouard V."/>
            <person name="Vacherie B."/>
            <person name="Val M.-E."/>
            <person name="Fulton R.S."/>
            <person name="Minx P."/>
            <person name="Wilson R."/>
            <person name="Durrens P."/>
            <person name="Jean G."/>
            <person name="Marck C."/>
            <person name="Martin T."/>
            <person name="Nikolski M."/>
            <person name="Rolland T."/>
            <person name="Seret M.-L."/>
            <person name="Casaregola S."/>
            <person name="Despons L."/>
            <person name="Fairhead C."/>
            <person name="Fischer G."/>
            <person name="Lafontaine I."/>
            <person name="Leh V."/>
            <person name="Lemaire M."/>
            <person name="de Montigny J."/>
            <person name="Neuveglise C."/>
            <person name="Thierry A."/>
            <person name="Blanc-Lenfle I."/>
            <person name="Bleykasten C."/>
            <person name="Diffels J."/>
            <person name="Fritsch E."/>
            <person name="Frangeul L."/>
            <person name="Goeffon A."/>
            <person name="Jauniaux N."/>
            <person name="Kachouri-Lafond R."/>
            <person name="Payen C."/>
            <person name="Potier S."/>
            <person name="Pribylova L."/>
            <person name="Ozanne C."/>
            <person name="Richard G.-F."/>
            <person name="Sacerdot C."/>
            <person name="Straub M.-L."/>
            <person name="Talla E."/>
        </authorList>
    </citation>
    <scope>NUCLEOTIDE SEQUENCE [LARGE SCALE GENOMIC DNA]</scope>
    <source>
        <strain evidence="2">ATCC 56472 / CBS 6340 / NRRL Y-8284</strain>
    </source>
</reference>
<dbReference type="Proteomes" id="UP000002036">
    <property type="component" value="Chromosome C"/>
</dbReference>
<dbReference type="InParanoid" id="C5DDX6"/>
<protein>
    <submittedName>
        <fullName evidence="1">KLTH0C04620p</fullName>
    </submittedName>
</protein>
<evidence type="ECO:0000313" key="2">
    <source>
        <dbReference type="Proteomes" id="UP000002036"/>
    </source>
</evidence>
<dbReference type="RefSeq" id="XP_002552425.1">
    <property type="nucleotide sequence ID" value="XM_002552379.1"/>
</dbReference>
<dbReference type="EMBL" id="CU928167">
    <property type="protein sequence ID" value="CAR21987.1"/>
    <property type="molecule type" value="Genomic_DNA"/>
</dbReference>